<reference evidence="2" key="1">
    <citation type="submission" date="2021-02" db="EMBL/GenBank/DDBJ databases">
        <authorList>
            <person name="Bekaert M."/>
        </authorList>
    </citation>
    <scope>NUCLEOTIDE SEQUENCE</scope>
    <source>
        <strain evidence="2">IoA-00</strain>
    </source>
</reference>
<feature type="region of interest" description="Disordered" evidence="1">
    <location>
        <begin position="113"/>
        <end position="139"/>
    </location>
</feature>
<evidence type="ECO:0000313" key="3">
    <source>
        <dbReference type="Proteomes" id="UP000675881"/>
    </source>
</evidence>
<proteinExistence type="predicted"/>
<feature type="compositionally biased region" description="Basic residues" evidence="1">
    <location>
        <begin position="41"/>
        <end position="59"/>
    </location>
</feature>
<protein>
    <submittedName>
        <fullName evidence="2">(salmon louse) hypothetical protein</fullName>
    </submittedName>
</protein>
<evidence type="ECO:0000313" key="2">
    <source>
        <dbReference type="EMBL" id="CAF2922668.1"/>
    </source>
</evidence>
<name>A0A7R8CT44_LEPSM</name>
<organism evidence="2 3">
    <name type="scientific">Lepeophtheirus salmonis</name>
    <name type="common">Salmon louse</name>
    <name type="synonym">Caligus salmonis</name>
    <dbReference type="NCBI Taxonomy" id="72036"/>
    <lineage>
        <taxon>Eukaryota</taxon>
        <taxon>Metazoa</taxon>
        <taxon>Ecdysozoa</taxon>
        <taxon>Arthropoda</taxon>
        <taxon>Crustacea</taxon>
        <taxon>Multicrustacea</taxon>
        <taxon>Hexanauplia</taxon>
        <taxon>Copepoda</taxon>
        <taxon>Siphonostomatoida</taxon>
        <taxon>Caligidae</taxon>
        <taxon>Lepeophtheirus</taxon>
    </lineage>
</organism>
<dbReference type="EMBL" id="HG994583">
    <property type="protein sequence ID" value="CAF2922668.1"/>
    <property type="molecule type" value="Genomic_DNA"/>
</dbReference>
<accession>A0A7R8CT44</accession>
<dbReference type="Proteomes" id="UP000675881">
    <property type="component" value="Chromosome 4"/>
</dbReference>
<keyword evidence="3" id="KW-1185">Reference proteome</keyword>
<sequence>MEGPKAKNESINFLSLSSTSIRSRRSRGYFYVGPIENSSKQRFRKHKGRYFCPKKRKNKSTINSSNGSSFQSSSKEEGSFTNHNDHVLESDSIIPEVVGYYISTVANQSSIIDTNQGEKISSHDSGKKSTIISDEDVAK</sequence>
<feature type="region of interest" description="Disordered" evidence="1">
    <location>
        <begin position="41"/>
        <end position="86"/>
    </location>
</feature>
<evidence type="ECO:0000256" key="1">
    <source>
        <dbReference type="SAM" id="MobiDB-lite"/>
    </source>
</evidence>
<feature type="compositionally biased region" description="Basic and acidic residues" evidence="1">
    <location>
        <begin position="74"/>
        <end position="86"/>
    </location>
</feature>
<feature type="compositionally biased region" description="Low complexity" evidence="1">
    <location>
        <begin position="60"/>
        <end position="73"/>
    </location>
</feature>
<gene>
    <name evidence="2" type="ORF">LSAA_9296</name>
</gene>
<dbReference type="AlphaFoldDB" id="A0A7R8CT44"/>